<reference evidence="2" key="1">
    <citation type="submission" date="2023-01" db="EMBL/GenBank/DDBJ databases">
        <title>Genome assembly of the deep-sea coral Lophelia pertusa.</title>
        <authorList>
            <person name="Herrera S."/>
            <person name="Cordes E."/>
        </authorList>
    </citation>
    <scope>NUCLEOTIDE SEQUENCE</scope>
    <source>
        <strain evidence="2">USNM1676648</strain>
        <tissue evidence="2">Polyp</tissue>
    </source>
</reference>
<gene>
    <name evidence="2" type="ORF">OS493_038609</name>
</gene>
<evidence type="ECO:0000259" key="1">
    <source>
        <dbReference type="PROSITE" id="PS51192"/>
    </source>
</evidence>
<dbReference type="Pfam" id="PF04851">
    <property type="entry name" value="ResIII"/>
    <property type="match status" value="1"/>
</dbReference>
<dbReference type="GO" id="GO:0005829">
    <property type="term" value="C:cytosol"/>
    <property type="evidence" value="ECO:0007669"/>
    <property type="project" value="TreeGrafter"/>
</dbReference>
<dbReference type="PANTHER" id="PTHR47396:SF1">
    <property type="entry name" value="ATP-DEPENDENT HELICASE IRC3-RELATED"/>
    <property type="match status" value="1"/>
</dbReference>
<dbReference type="InterPro" id="IPR014001">
    <property type="entry name" value="Helicase_ATP-bd"/>
</dbReference>
<dbReference type="PROSITE" id="PS51192">
    <property type="entry name" value="HELICASE_ATP_BIND_1"/>
    <property type="match status" value="1"/>
</dbReference>
<dbReference type="InterPro" id="IPR006935">
    <property type="entry name" value="Helicase/UvrB_N"/>
</dbReference>
<proteinExistence type="predicted"/>
<dbReference type="OrthoDB" id="16911at2759"/>
<dbReference type="GO" id="GO:0003677">
    <property type="term" value="F:DNA binding"/>
    <property type="evidence" value="ECO:0007669"/>
    <property type="project" value="InterPro"/>
</dbReference>
<dbReference type="Proteomes" id="UP001163046">
    <property type="component" value="Unassembled WGS sequence"/>
</dbReference>
<dbReference type="GO" id="GO:0005524">
    <property type="term" value="F:ATP binding"/>
    <property type="evidence" value="ECO:0007669"/>
    <property type="project" value="InterPro"/>
</dbReference>
<dbReference type="SUPFAM" id="SSF52540">
    <property type="entry name" value="P-loop containing nucleoside triphosphate hydrolases"/>
    <property type="match status" value="2"/>
</dbReference>
<dbReference type="EMBL" id="MU826457">
    <property type="protein sequence ID" value="KAJ7375823.1"/>
    <property type="molecule type" value="Genomic_DNA"/>
</dbReference>
<comment type="caution">
    <text evidence="2">The sequence shown here is derived from an EMBL/GenBank/DDBJ whole genome shotgun (WGS) entry which is preliminary data.</text>
</comment>
<dbReference type="SMART" id="SM00487">
    <property type="entry name" value="DEXDc"/>
    <property type="match status" value="1"/>
</dbReference>
<accession>A0A9X0CVI2</accession>
<sequence length="455" mass="50737">MALLLPLLAPPPALLYQIPLPKFNLHSYTVESNSMGKLLPPQFEALQRLQVFFETYQTGRIGLISMPTGSGKSGIISCLPYFLGKSGLNPPPALQVQGASQLPYGEPLHRFDKPVLIIAPDLTIASQLEATVLVSADAPDENFLLRRNIVPEEAQHVLPMGVKIQETSHVQNPLFLGSNEVIIANAQKFLKDNWENALRDDIFKLVIIDEAHHHPASTWRRIVQKFKTHAMVVFFTATPFRGDGKPVLGVDEGEVVYHLSLKEARERRIIRRIKWVTCTLQCSVPVALSSIFTQILEQVELIQQAKNFGNPLPGNVPHMAIAITENIAYAVQVRDMWNFRWGIGSAIAYNSDVPKKLNQAMMQAIRSNSVKLVVVVGQLLEGFDHPPISIAAIMTKIVSRVKFAQFIGRAQRIVHGITGPESVNIFADVITHSYFQQEGNIQQFETPVITVDELW</sequence>
<evidence type="ECO:0000313" key="2">
    <source>
        <dbReference type="EMBL" id="KAJ7375823.1"/>
    </source>
</evidence>
<dbReference type="GO" id="GO:0016787">
    <property type="term" value="F:hydrolase activity"/>
    <property type="evidence" value="ECO:0007669"/>
    <property type="project" value="InterPro"/>
</dbReference>
<organism evidence="2 3">
    <name type="scientific">Desmophyllum pertusum</name>
    <dbReference type="NCBI Taxonomy" id="174260"/>
    <lineage>
        <taxon>Eukaryota</taxon>
        <taxon>Metazoa</taxon>
        <taxon>Cnidaria</taxon>
        <taxon>Anthozoa</taxon>
        <taxon>Hexacorallia</taxon>
        <taxon>Scleractinia</taxon>
        <taxon>Caryophylliina</taxon>
        <taxon>Caryophylliidae</taxon>
        <taxon>Desmophyllum</taxon>
    </lineage>
</organism>
<dbReference type="InterPro" id="IPR050742">
    <property type="entry name" value="Helicase_Restrict-Modif_Enz"/>
</dbReference>
<name>A0A9X0CVI2_9CNID</name>
<keyword evidence="3" id="KW-1185">Reference proteome</keyword>
<dbReference type="Gene3D" id="3.40.50.300">
    <property type="entry name" value="P-loop containing nucleotide triphosphate hydrolases"/>
    <property type="match status" value="2"/>
</dbReference>
<dbReference type="InterPro" id="IPR027417">
    <property type="entry name" value="P-loop_NTPase"/>
</dbReference>
<dbReference type="PANTHER" id="PTHR47396">
    <property type="entry name" value="TYPE I RESTRICTION ENZYME ECOKI R PROTEIN"/>
    <property type="match status" value="1"/>
</dbReference>
<protein>
    <recommendedName>
        <fullName evidence="1">Helicase ATP-binding domain-containing protein</fullName>
    </recommendedName>
</protein>
<feature type="domain" description="Helicase ATP-binding" evidence="1">
    <location>
        <begin position="53"/>
        <end position="257"/>
    </location>
</feature>
<evidence type="ECO:0000313" key="3">
    <source>
        <dbReference type="Proteomes" id="UP001163046"/>
    </source>
</evidence>
<dbReference type="AlphaFoldDB" id="A0A9X0CVI2"/>